<evidence type="ECO:0000313" key="2">
    <source>
        <dbReference type="EMBL" id="WDD98038.1"/>
    </source>
</evidence>
<evidence type="ECO:0008006" key="4">
    <source>
        <dbReference type="Google" id="ProtNLM"/>
    </source>
</evidence>
<proteinExistence type="predicted"/>
<dbReference type="KEGG" id="tact:SG35_022565"/>
<evidence type="ECO:0000256" key="1">
    <source>
        <dbReference type="SAM" id="SignalP"/>
    </source>
</evidence>
<keyword evidence="3" id="KW-1185">Reference proteome</keyword>
<dbReference type="AlphaFoldDB" id="A0AAE9YPD5"/>
<keyword evidence="1" id="KW-0732">Signal</keyword>
<name>A0AAE9YPD5_9GAMM</name>
<evidence type="ECO:0000313" key="3">
    <source>
        <dbReference type="Proteomes" id="UP000032568"/>
    </source>
</evidence>
<reference evidence="2 3" key="1">
    <citation type="journal article" date="2015" name="Genome Announc.">
        <title>Draft Genome Sequences of Marine Isolates of Thalassomonas viridans and Thalassomonas actiniarum.</title>
        <authorList>
            <person name="Olonade I."/>
            <person name="van Zyl L.J."/>
            <person name="Trindade M."/>
        </authorList>
    </citation>
    <scope>NUCLEOTIDE SEQUENCE [LARGE SCALE GENOMIC DNA]</scope>
    <source>
        <strain evidence="2 3">A5K-106</strain>
    </source>
</reference>
<sequence>MKSLIVILFVGLLSGCSKNNVAGPVEKTKSEVAQAIEQALKNHDFRLYASTGRSLVLPGISGAGRKKALALCGHKPMKGTGDVLKQEKQRGEMKKKFAFMAEYNRRMLEICQQKKGKA</sequence>
<protein>
    <recommendedName>
        <fullName evidence="4">Lipoprotein</fullName>
    </recommendedName>
</protein>
<dbReference type="RefSeq" id="WP_044830400.1">
    <property type="nucleotide sequence ID" value="NZ_CP059735.1"/>
</dbReference>
<feature type="signal peptide" evidence="1">
    <location>
        <begin position="1"/>
        <end position="22"/>
    </location>
</feature>
<reference evidence="2 3" key="2">
    <citation type="journal article" date="2022" name="Mar. Drugs">
        <title>Bioassay-Guided Fractionation Leads to the Detection of Cholic Acid Generated by the Rare Thalassomonas sp.</title>
        <authorList>
            <person name="Pheiffer F."/>
            <person name="Schneider Y.K."/>
            <person name="Hansen E.H."/>
            <person name="Andersen J.H."/>
            <person name="Isaksson J."/>
            <person name="Busche T."/>
            <person name="R C."/>
            <person name="Kalinowski J."/>
            <person name="Zyl L.V."/>
            <person name="Trindade M."/>
        </authorList>
    </citation>
    <scope>NUCLEOTIDE SEQUENCE [LARGE SCALE GENOMIC DNA]</scope>
    <source>
        <strain evidence="2 3">A5K-106</strain>
    </source>
</reference>
<organism evidence="2 3">
    <name type="scientific">Thalassomonas actiniarum</name>
    <dbReference type="NCBI Taxonomy" id="485447"/>
    <lineage>
        <taxon>Bacteria</taxon>
        <taxon>Pseudomonadati</taxon>
        <taxon>Pseudomonadota</taxon>
        <taxon>Gammaproteobacteria</taxon>
        <taxon>Alteromonadales</taxon>
        <taxon>Colwelliaceae</taxon>
        <taxon>Thalassomonas</taxon>
    </lineage>
</organism>
<dbReference type="Proteomes" id="UP000032568">
    <property type="component" value="Chromosome"/>
</dbReference>
<accession>A0AAE9YPD5</accession>
<gene>
    <name evidence="2" type="ORF">SG35_022565</name>
</gene>
<dbReference type="PROSITE" id="PS51257">
    <property type="entry name" value="PROKAR_LIPOPROTEIN"/>
    <property type="match status" value="1"/>
</dbReference>
<dbReference type="EMBL" id="CP059735">
    <property type="protein sequence ID" value="WDD98038.1"/>
    <property type="molecule type" value="Genomic_DNA"/>
</dbReference>
<feature type="chain" id="PRO_5041935976" description="Lipoprotein" evidence="1">
    <location>
        <begin position="23"/>
        <end position="118"/>
    </location>
</feature>